<keyword evidence="1" id="KW-0812">Transmembrane</keyword>
<evidence type="ECO:0000256" key="1">
    <source>
        <dbReference type="SAM" id="Phobius"/>
    </source>
</evidence>
<dbReference type="EMBL" id="JH993985">
    <property type="protein sequence ID" value="ELQ75167.1"/>
    <property type="molecule type" value="Genomic_DNA"/>
</dbReference>
<evidence type="ECO:0000313" key="2">
    <source>
        <dbReference type="EMBL" id="ELQ75167.1"/>
    </source>
</evidence>
<dbReference type="InParanoid" id="L7JWS2"/>
<proteinExistence type="predicted"/>
<dbReference type="SUPFAM" id="SSF57850">
    <property type="entry name" value="RING/U-box"/>
    <property type="match status" value="1"/>
</dbReference>
<sequence length="95" mass="11288">VFCWPCVYHWSTTSSFCPVCMRRMTEYIPLYVDLPLDLDRVVDVCVPPRPDAVCAIKDRTNRRKSRMWSRRGLEVFIILLVIYIGFQLVYRKEKG</sequence>
<accession>L7JWS2</accession>
<keyword evidence="1" id="KW-0472">Membrane</keyword>
<feature type="transmembrane region" description="Helical" evidence="1">
    <location>
        <begin position="72"/>
        <end position="90"/>
    </location>
</feature>
<evidence type="ECO:0000313" key="3">
    <source>
        <dbReference type="Proteomes" id="UP000011185"/>
    </source>
</evidence>
<dbReference type="OMA" id="DAVCTIR"/>
<dbReference type="STRING" id="72359.L7JWS2"/>
<feature type="non-terminal residue" evidence="2">
    <location>
        <position position="1"/>
    </location>
</feature>
<protein>
    <submittedName>
        <fullName evidence="2">Uncharacterized protein</fullName>
    </submittedName>
</protein>
<dbReference type="HOGENOM" id="CLU_165668_0_0_1"/>
<dbReference type="AlphaFoldDB" id="L7JWS2"/>
<keyword evidence="1" id="KW-1133">Transmembrane helix</keyword>
<name>L7JWS2_TRAHO</name>
<organism evidence="2 3">
    <name type="scientific">Trachipleistophora hominis</name>
    <name type="common">Microsporidian parasite</name>
    <dbReference type="NCBI Taxonomy" id="72359"/>
    <lineage>
        <taxon>Eukaryota</taxon>
        <taxon>Fungi</taxon>
        <taxon>Fungi incertae sedis</taxon>
        <taxon>Microsporidia</taxon>
        <taxon>Pleistophoridae</taxon>
        <taxon>Trachipleistophora</taxon>
    </lineage>
</organism>
<reference evidence="2 3" key="1">
    <citation type="journal article" date="2012" name="PLoS Pathog.">
        <title>The genome of the obligate intracellular parasite Trachipleistophora hominis: new insights into microsporidian genome dynamics and reductive evolution.</title>
        <authorList>
            <person name="Heinz E."/>
            <person name="Williams T.A."/>
            <person name="Nakjang S."/>
            <person name="Noel C.J."/>
            <person name="Swan D.C."/>
            <person name="Goldberg A.V."/>
            <person name="Harris S.R."/>
            <person name="Weinmaier T."/>
            <person name="Markert S."/>
            <person name="Becher D."/>
            <person name="Bernhardt J."/>
            <person name="Dagan T."/>
            <person name="Hacker C."/>
            <person name="Lucocq J.M."/>
            <person name="Schweder T."/>
            <person name="Rattei T."/>
            <person name="Hall N."/>
            <person name="Hirt R.P."/>
            <person name="Embley T.M."/>
        </authorList>
    </citation>
    <scope>NUCLEOTIDE SEQUENCE [LARGE SCALE GENOMIC DNA]</scope>
</reference>
<dbReference type="VEuPathDB" id="MicrosporidiaDB:THOM_1898"/>
<keyword evidence="3" id="KW-1185">Reference proteome</keyword>
<dbReference type="OrthoDB" id="6270329at2759"/>
<dbReference type="Proteomes" id="UP000011185">
    <property type="component" value="Unassembled WGS sequence"/>
</dbReference>
<gene>
    <name evidence="2" type="ORF">THOM_1898</name>
</gene>